<dbReference type="InterPro" id="IPR036689">
    <property type="entry name" value="ESAT-6-like_sf"/>
</dbReference>
<dbReference type="EMBL" id="CP015163">
    <property type="protein sequence ID" value="AXB47954.1"/>
    <property type="molecule type" value="Genomic_DNA"/>
</dbReference>
<gene>
    <name evidence="3" type="ORF">A4R43_40505</name>
</gene>
<evidence type="ECO:0000256" key="1">
    <source>
        <dbReference type="SAM" id="MobiDB-lite"/>
    </source>
</evidence>
<evidence type="ECO:0000259" key="2">
    <source>
        <dbReference type="Pfam" id="PF01464"/>
    </source>
</evidence>
<feature type="domain" description="Transglycosylase SLT" evidence="2">
    <location>
        <begin position="221"/>
        <end position="348"/>
    </location>
</feature>
<evidence type="ECO:0000313" key="3">
    <source>
        <dbReference type="EMBL" id="AXB47954.1"/>
    </source>
</evidence>
<sequence>MLNYENLYHAPVHALEQAVDDWSRVIGKVEALGSELADTVTQPLKASGWKGPAAQTAMSFLGETSKEFGDAAKQARGIRDLLEEAHGRIKRNQDALYRITDHEAPAKGLKVDQKGEVTANPPVDPQDRSTWRGKDDIRDAIEEGRHAIEAIKTRINQVLRDASEADETAAWALRANLGGEKHDFNQPQHTSLAGAWNAGAWKNSVTGNGSFLDPHGKDIVAAANKYGINPKVLAALLIQEGEGRSLGTKIPFDLFRHAESKGLVGNSVGLGQMQAGTAAELMAKYHGEKVSQDDIRDRLAHDDRLAIDLAAANLHHLKSTYGISDEQAYTAYAADDKLIRAWLRDDTNYPNYGNMTERSDSFAKRYREANDVGGLVR</sequence>
<organism evidence="3 4">
    <name type="scientific">Amycolatopsis albispora</name>
    <dbReference type="NCBI Taxonomy" id="1804986"/>
    <lineage>
        <taxon>Bacteria</taxon>
        <taxon>Bacillati</taxon>
        <taxon>Actinomycetota</taxon>
        <taxon>Actinomycetes</taxon>
        <taxon>Pseudonocardiales</taxon>
        <taxon>Pseudonocardiaceae</taxon>
        <taxon>Amycolatopsis</taxon>
    </lineage>
</organism>
<reference evidence="3 4" key="1">
    <citation type="submission" date="2016-04" db="EMBL/GenBank/DDBJ databases">
        <title>Complete genome sequence and analysis of deep-sea sediment isolate, Amycolatopsis sp. WP1.</title>
        <authorList>
            <person name="Wang H."/>
            <person name="Chen S."/>
            <person name="Wu Q."/>
        </authorList>
    </citation>
    <scope>NUCLEOTIDE SEQUENCE [LARGE SCALE GENOMIC DNA]</scope>
    <source>
        <strain evidence="3 4">WP1</strain>
    </source>
</reference>
<dbReference type="SUPFAM" id="SSF140453">
    <property type="entry name" value="EsxAB dimer-like"/>
    <property type="match status" value="1"/>
</dbReference>
<name>A0A344LIT0_9PSEU</name>
<evidence type="ECO:0000313" key="4">
    <source>
        <dbReference type="Proteomes" id="UP000250434"/>
    </source>
</evidence>
<dbReference type="InterPro" id="IPR023346">
    <property type="entry name" value="Lysozyme-like_dom_sf"/>
</dbReference>
<accession>A0A344LIT0</accession>
<dbReference type="KEGG" id="aab:A4R43_40505"/>
<dbReference type="AlphaFoldDB" id="A0A344LIT0"/>
<dbReference type="OrthoDB" id="3671472at2"/>
<dbReference type="RefSeq" id="WP_113697023.1">
    <property type="nucleotide sequence ID" value="NZ_CP015163.1"/>
</dbReference>
<keyword evidence="4" id="KW-1185">Reference proteome</keyword>
<feature type="compositionally biased region" description="Basic and acidic residues" evidence="1">
    <location>
        <begin position="125"/>
        <end position="134"/>
    </location>
</feature>
<proteinExistence type="predicted"/>
<dbReference type="Gene3D" id="1.10.530.10">
    <property type="match status" value="1"/>
</dbReference>
<dbReference type="SUPFAM" id="SSF53955">
    <property type="entry name" value="Lysozyme-like"/>
    <property type="match status" value="1"/>
</dbReference>
<dbReference type="InterPro" id="IPR008258">
    <property type="entry name" value="Transglycosylase_SLT_dom_1"/>
</dbReference>
<dbReference type="Proteomes" id="UP000250434">
    <property type="component" value="Chromosome"/>
</dbReference>
<dbReference type="Pfam" id="PF01464">
    <property type="entry name" value="SLT"/>
    <property type="match status" value="1"/>
</dbReference>
<protein>
    <recommendedName>
        <fullName evidence="2">Transglycosylase SLT domain-containing protein</fullName>
    </recommendedName>
</protein>
<feature type="region of interest" description="Disordered" evidence="1">
    <location>
        <begin position="107"/>
        <end position="134"/>
    </location>
</feature>